<dbReference type="Pfam" id="PF05970">
    <property type="entry name" value="PIF1"/>
    <property type="match status" value="1"/>
</dbReference>
<dbReference type="Pfam" id="PF02689">
    <property type="entry name" value="Herpes_Helicase"/>
    <property type="match status" value="1"/>
</dbReference>
<comment type="cofactor">
    <cofactor evidence="5">
        <name>Mg(2+)</name>
        <dbReference type="ChEBI" id="CHEBI:18420"/>
    </cofactor>
</comment>
<evidence type="ECO:0000313" key="9">
    <source>
        <dbReference type="EMBL" id="SAM02961.1"/>
    </source>
</evidence>
<dbReference type="InterPro" id="IPR003840">
    <property type="entry name" value="DNA_helicase_dom"/>
</dbReference>
<dbReference type="STRING" id="4829.A0A163JT56"/>
<comment type="similarity">
    <text evidence="5">Belongs to the helicase family.</text>
</comment>
<dbReference type="GO" id="GO:0006281">
    <property type="term" value="P:DNA repair"/>
    <property type="evidence" value="ECO:0007669"/>
    <property type="project" value="UniProtKB-KW"/>
</dbReference>
<dbReference type="SUPFAM" id="SSF52540">
    <property type="entry name" value="P-loop containing nucleoside triphosphate hydrolases"/>
    <property type="match status" value="1"/>
</dbReference>
<evidence type="ECO:0000256" key="3">
    <source>
        <dbReference type="ARBA" id="ARBA00022806"/>
    </source>
</evidence>
<keyword evidence="5" id="KW-0233">DNA recombination</keyword>
<evidence type="ECO:0000256" key="5">
    <source>
        <dbReference type="RuleBase" id="RU363044"/>
    </source>
</evidence>
<keyword evidence="4 5" id="KW-0067">ATP-binding</keyword>
<reference evidence="9" key="1">
    <citation type="submission" date="2016-04" db="EMBL/GenBank/DDBJ databases">
        <authorList>
            <person name="Evans L.H."/>
            <person name="Alamgir A."/>
            <person name="Owens N."/>
            <person name="Weber N.D."/>
            <person name="Virtaneva K."/>
            <person name="Barbian K."/>
            <person name="Babar A."/>
            <person name="Rosenke K."/>
        </authorList>
    </citation>
    <scope>NUCLEOTIDE SEQUENCE [LARGE SCALE GENOMIC DNA]</scope>
    <source>
        <strain evidence="9">CBS 101.48</strain>
    </source>
</reference>
<comment type="catalytic activity">
    <reaction evidence="5">
        <text>ATP + H2O = ADP + phosphate + H(+)</text>
        <dbReference type="Rhea" id="RHEA:13065"/>
        <dbReference type="ChEBI" id="CHEBI:15377"/>
        <dbReference type="ChEBI" id="CHEBI:15378"/>
        <dbReference type="ChEBI" id="CHEBI:30616"/>
        <dbReference type="ChEBI" id="CHEBI:43474"/>
        <dbReference type="ChEBI" id="CHEBI:456216"/>
        <dbReference type="EC" id="5.6.2.3"/>
    </reaction>
</comment>
<keyword evidence="3 5" id="KW-0347">Helicase</keyword>
<dbReference type="OrthoDB" id="3691720at2759"/>
<evidence type="ECO:0000256" key="2">
    <source>
        <dbReference type="ARBA" id="ARBA00022801"/>
    </source>
</evidence>
<keyword evidence="1 5" id="KW-0547">Nucleotide-binding</keyword>
<dbReference type="GO" id="GO:0006310">
    <property type="term" value="P:DNA recombination"/>
    <property type="evidence" value="ECO:0007669"/>
    <property type="project" value="UniProtKB-KW"/>
</dbReference>
<dbReference type="CDD" id="cd18809">
    <property type="entry name" value="SF1_C_RecD"/>
    <property type="match status" value="1"/>
</dbReference>
<evidence type="ECO:0000259" key="6">
    <source>
        <dbReference type="Pfam" id="PF02689"/>
    </source>
</evidence>
<evidence type="ECO:0000259" key="7">
    <source>
        <dbReference type="Pfam" id="PF05970"/>
    </source>
</evidence>
<dbReference type="Proteomes" id="UP000078561">
    <property type="component" value="Unassembled WGS sequence"/>
</dbReference>
<sequence length="353" mass="38884">MSSRNNFEAVDRLLKDIMGADDPSLESVLFGGKVVVFGGDFRQILPLVPRGTKSDIIDDCITSSYIWQGVQLLTLVENMRVRGAGTGAADFASKLLAIGNGEAPYDVQVPIPSSWLIDSEKLATLINKIYPNLSNVTDPAFFATRAILTCVNASVDRINDYALSVFPGEATEYHSNDSIIDCDDPTAASLDYPVELLHTMTPAGMPNHTMKIKRGMPLLIVRNLDVEHGLCNGTKVYVVRLLRYSIKVKTFAGNREFLIPRINFTSSESELPFTLRRRQLPVRPAFAMTIHKSQGQTLNHVGVYLNQSVFTRGQLYVALSRATDPANLFVAIPRSDPSTPPATPNVVFREVLL</sequence>
<dbReference type="InParanoid" id="A0A163JT56"/>
<protein>
    <recommendedName>
        <fullName evidence="5">ATP-dependent DNA helicase</fullName>
        <ecNumber evidence="5">5.6.2.3</ecNumber>
    </recommendedName>
</protein>
<dbReference type="OMA" id="NDMPREM"/>
<feature type="domain" description="DNA helicase Pif1-like DEAD-box helicase" evidence="7">
    <location>
        <begin position="1"/>
        <end position="104"/>
    </location>
</feature>
<evidence type="ECO:0000259" key="8">
    <source>
        <dbReference type="Pfam" id="PF21530"/>
    </source>
</evidence>
<dbReference type="InterPro" id="IPR010285">
    <property type="entry name" value="DNA_helicase_pif1-like_DEAD"/>
</dbReference>
<dbReference type="EMBL" id="LT554026">
    <property type="protein sequence ID" value="SAM02961.1"/>
    <property type="molecule type" value="Genomic_DNA"/>
</dbReference>
<keyword evidence="2 5" id="KW-0378">Hydrolase</keyword>
<accession>A0A163JT56</accession>
<dbReference type="InterPro" id="IPR049163">
    <property type="entry name" value="Pif1-like_2B_dom"/>
</dbReference>
<feature type="domain" description="DNA helicase Pif1-like 2B" evidence="8">
    <location>
        <begin position="195"/>
        <end position="241"/>
    </location>
</feature>
<dbReference type="GO" id="GO:0000723">
    <property type="term" value="P:telomere maintenance"/>
    <property type="evidence" value="ECO:0007669"/>
    <property type="project" value="InterPro"/>
</dbReference>
<keyword evidence="10" id="KW-1185">Reference proteome</keyword>
<evidence type="ECO:0000256" key="1">
    <source>
        <dbReference type="ARBA" id="ARBA00022741"/>
    </source>
</evidence>
<keyword evidence="5" id="KW-0234">DNA repair</keyword>
<feature type="domain" description="DNA replication helicase" evidence="6">
    <location>
        <begin position="286"/>
        <end position="330"/>
    </location>
</feature>
<name>A0A163JT56_ABSGL</name>
<gene>
    <name evidence="9" type="primary">ABSGL_08778.1 scaffold 10439</name>
</gene>
<dbReference type="InterPro" id="IPR027417">
    <property type="entry name" value="P-loop_NTPase"/>
</dbReference>
<organism evidence="9">
    <name type="scientific">Absidia glauca</name>
    <name type="common">Pin mould</name>
    <dbReference type="NCBI Taxonomy" id="4829"/>
    <lineage>
        <taxon>Eukaryota</taxon>
        <taxon>Fungi</taxon>
        <taxon>Fungi incertae sedis</taxon>
        <taxon>Mucoromycota</taxon>
        <taxon>Mucoromycotina</taxon>
        <taxon>Mucoromycetes</taxon>
        <taxon>Mucorales</taxon>
        <taxon>Cunninghamellaceae</taxon>
        <taxon>Absidia</taxon>
    </lineage>
</organism>
<dbReference type="PANTHER" id="PTHR10492">
    <property type="match status" value="1"/>
</dbReference>
<dbReference type="GO" id="GO:0016887">
    <property type="term" value="F:ATP hydrolysis activity"/>
    <property type="evidence" value="ECO:0007669"/>
    <property type="project" value="RHEA"/>
</dbReference>
<dbReference type="Gene3D" id="3.40.50.300">
    <property type="entry name" value="P-loop containing nucleotide triphosphate hydrolases"/>
    <property type="match status" value="1"/>
</dbReference>
<dbReference type="Pfam" id="PF21530">
    <property type="entry name" value="Pif1_2B_dom"/>
    <property type="match status" value="1"/>
</dbReference>
<keyword evidence="5" id="KW-0227">DNA damage</keyword>
<evidence type="ECO:0000313" key="10">
    <source>
        <dbReference type="Proteomes" id="UP000078561"/>
    </source>
</evidence>
<dbReference type="PANTHER" id="PTHR10492:SF92">
    <property type="entry name" value="ATP-DEPENDENT DNA HELICASE"/>
    <property type="match status" value="1"/>
</dbReference>
<dbReference type="GO" id="GO:0043139">
    <property type="term" value="F:5'-3' DNA helicase activity"/>
    <property type="evidence" value="ECO:0007669"/>
    <property type="project" value="UniProtKB-EC"/>
</dbReference>
<dbReference type="GO" id="GO:0005524">
    <property type="term" value="F:ATP binding"/>
    <property type="evidence" value="ECO:0007669"/>
    <property type="project" value="UniProtKB-KW"/>
</dbReference>
<proteinExistence type="inferred from homology"/>
<dbReference type="AlphaFoldDB" id="A0A163JT56"/>
<dbReference type="EC" id="5.6.2.3" evidence="5"/>
<evidence type="ECO:0000256" key="4">
    <source>
        <dbReference type="ARBA" id="ARBA00022840"/>
    </source>
</evidence>